<dbReference type="PRINTS" id="PR00032">
    <property type="entry name" value="HTHARAC"/>
</dbReference>
<dbReference type="SMART" id="SM00342">
    <property type="entry name" value="HTH_ARAC"/>
    <property type="match status" value="1"/>
</dbReference>
<evidence type="ECO:0000313" key="6">
    <source>
        <dbReference type="Proteomes" id="UP001597391"/>
    </source>
</evidence>
<evidence type="ECO:0000256" key="3">
    <source>
        <dbReference type="ARBA" id="ARBA00023163"/>
    </source>
</evidence>
<reference evidence="6" key="1">
    <citation type="journal article" date="2019" name="Int. J. Syst. Evol. Microbiol.">
        <title>The Global Catalogue of Microorganisms (GCM) 10K type strain sequencing project: providing services to taxonomists for standard genome sequencing and annotation.</title>
        <authorList>
            <consortium name="The Broad Institute Genomics Platform"/>
            <consortium name="The Broad Institute Genome Sequencing Center for Infectious Disease"/>
            <person name="Wu L."/>
            <person name="Ma J."/>
        </authorList>
    </citation>
    <scope>NUCLEOTIDE SEQUENCE [LARGE SCALE GENOMIC DNA]</scope>
    <source>
        <strain evidence="6">KCTC 33576</strain>
    </source>
</reference>
<name>A0ABW5XBT8_9MICO</name>
<proteinExistence type="predicted"/>
<dbReference type="EMBL" id="JBHUOP010000001">
    <property type="protein sequence ID" value="MFD2839194.1"/>
    <property type="molecule type" value="Genomic_DNA"/>
</dbReference>
<evidence type="ECO:0000256" key="2">
    <source>
        <dbReference type="ARBA" id="ARBA00023125"/>
    </source>
</evidence>
<dbReference type="InterPro" id="IPR014710">
    <property type="entry name" value="RmlC-like_jellyroll"/>
</dbReference>
<dbReference type="Pfam" id="PF12833">
    <property type="entry name" value="HTH_18"/>
    <property type="match status" value="1"/>
</dbReference>
<sequence length="268" mass="29127">MVIASRGSWAREPHTVVLDDVDSPTSVSDPFAIVVESAFVSVPLEFEPHAHPLHELVWMRGGTMTVRLANQMITVPEGHGLWLPANVVHSGRTTARSSLFNALFDPDRSPVAFAEVTPVEVTPVIAALLTHLENTDLSQAARLRAEAVVFDVLEPSDLQLALPVPHAERIGPIVDALVADPADDRTLSVWAAEVGSSERTVTRLFRAHTGLSFLQWRQALRVHHALTLIGEGLPVKEISEQLGYSQASTFIASFKRVMGTTPGTYAPK</sequence>
<dbReference type="PROSITE" id="PS01124">
    <property type="entry name" value="HTH_ARAC_FAMILY_2"/>
    <property type="match status" value="1"/>
</dbReference>
<accession>A0ABW5XBT8</accession>
<dbReference type="InterPro" id="IPR009057">
    <property type="entry name" value="Homeodomain-like_sf"/>
</dbReference>
<protein>
    <submittedName>
        <fullName evidence="5">AraC family transcriptional regulator</fullName>
    </submittedName>
</protein>
<dbReference type="Gene3D" id="2.60.120.10">
    <property type="entry name" value="Jelly Rolls"/>
    <property type="match status" value="1"/>
</dbReference>
<evidence type="ECO:0000256" key="1">
    <source>
        <dbReference type="ARBA" id="ARBA00023015"/>
    </source>
</evidence>
<comment type="caution">
    <text evidence="5">The sequence shown here is derived from an EMBL/GenBank/DDBJ whole genome shotgun (WGS) entry which is preliminary data.</text>
</comment>
<dbReference type="SUPFAM" id="SSF51182">
    <property type="entry name" value="RmlC-like cupins"/>
    <property type="match status" value="1"/>
</dbReference>
<dbReference type="PANTHER" id="PTHR11019:SF199">
    <property type="entry name" value="HTH-TYPE TRANSCRIPTIONAL REGULATOR NIMR"/>
    <property type="match status" value="1"/>
</dbReference>
<dbReference type="Gene3D" id="1.10.10.60">
    <property type="entry name" value="Homeodomain-like"/>
    <property type="match status" value="2"/>
</dbReference>
<feature type="domain" description="HTH araC/xylS-type" evidence="4">
    <location>
        <begin position="168"/>
        <end position="268"/>
    </location>
</feature>
<keyword evidence="2" id="KW-0238">DNA-binding</keyword>
<dbReference type="InterPro" id="IPR003313">
    <property type="entry name" value="AraC-bd"/>
</dbReference>
<dbReference type="PROSITE" id="PS00041">
    <property type="entry name" value="HTH_ARAC_FAMILY_1"/>
    <property type="match status" value="1"/>
</dbReference>
<keyword evidence="6" id="KW-1185">Reference proteome</keyword>
<dbReference type="InterPro" id="IPR011051">
    <property type="entry name" value="RmlC_Cupin_sf"/>
</dbReference>
<evidence type="ECO:0000313" key="5">
    <source>
        <dbReference type="EMBL" id="MFD2839194.1"/>
    </source>
</evidence>
<dbReference type="InterPro" id="IPR020449">
    <property type="entry name" value="Tscrpt_reg_AraC-type_HTH"/>
</dbReference>
<dbReference type="Pfam" id="PF02311">
    <property type="entry name" value="AraC_binding"/>
    <property type="match status" value="1"/>
</dbReference>
<dbReference type="PANTHER" id="PTHR11019">
    <property type="entry name" value="HTH-TYPE TRANSCRIPTIONAL REGULATOR NIMR"/>
    <property type="match status" value="1"/>
</dbReference>
<gene>
    <name evidence="5" type="ORF">ACFSYH_01210</name>
</gene>
<organism evidence="5 6">
    <name type="scientific">Populibacterium corticicola</name>
    <dbReference type="NCBI Taxonomy" id="1812826"/>
    <lineage>
        <taxon>Bacteria</taxon>
        <taxon>Bacillati</taxon>
        <taxon>Actinomycetota</taxon>
        <taxon>Actinomycetes</taxon>
        <taxon>Micrococcales</taxon>
        <taxon>Jonesiaceae</taxon>
        <taxon>Populibacterium</taxon>
    </lineage>
</organism>
<dbReference type="InterPro" id="IPR018062">
    <property type="entry name" value="HTH_AraC-typ_CS"/>
</dbReference>
<evidence type="ECO:0000259" key="4">
    <source>
        <dbReference type="PROSITE" id="PS01124"/>
    </source>
</evidence>
<keyword evidence="3" id="KW-0804">Transcription</keyword>
<keyword evidence="1" id="KW-0805">Transcription regulation</keyword>
<dbReference type="RefSeq" id="WP_377464629.1">
    <property type="nucleotide sequence ID" value="NZ_JBHUOP010000001.1"/>
</dbReference>
<dbReference type="InterPro" id="IPR018060">
    <property type="entry name" value="HTH_AraC"/>
</dbReference>
<dbReference type="Proteomes" id="UP001597391">
    <property type="component" value="Unassembled WGS sequence"/>
</dbReference>
<dbReference type="SUPFAM" id="SSF46689">
    <property type="entry name" value="Homeodomain-like"/>
    <property type="match status" value="1"/>
</dbReference>